<name>A0ABX7ZGX1_9RALS</name>
<evidence type="ECO:0000313" key="1">
    <source>
        <dbReference type="EMBL" id="QUP54601.1"/>
    </source>
</evidence>
<protein>
    <recommendedName>
        <fullName evidence="3">Secreted protein</fullName>
    </recommendedName>
</protein>
<dbReference type="Proteomes" id="UP000677898">
    <property type="component" value="Chromosome"/>
</dbReference>
<gene>
    <name evidence="1" type="ORF">GO998_13095</name>
</gene>
<sequence length="100" mass="10981">MAGLFGLVALLLQIQLLGLNDDGARQCPLQCFPDTQSEDRRRMCGRSLGVDGRRHGEHRVGAAWLGSYQMLPRLRGQASGYGQEMHASKIEKESESGVPI</sequence>
<evidence type="ECO:0000313" key="2">
    <source>
        <dbReference type="Proteomes" id="UP000677898"/>
    </source>
</evidence>
<keyword evidence="2" id="KW-1185">Reference proteome</keyword>
<proteinExistence type="predicted"/>
<organism evidence="1 2">
    <name type="scientific">Ralstonia syzygii</name>
    <dbReference type="NCBI Taxonomy" id="28097"/>
    <lineage>
        <taxon>Bacteria</taxon>
        <taxon>Pseudomonadati</taxon>
        <taxon>Pseudomonadota</taxon>
        <taxon>Betaproteobacteria</taxon>
        <taxon>Burkholderiales</taxon>
        <taxon>Burkholderiaceae</taxon>
        <taxon>Ralstonia</taxon>
        <taxon>Ralstonia solanacearum species complex</taxon>
    </lineage>
</organism>
<reference evidence="1 2" key="1">
    <citation type="journal article" date="2021" name="Phytopathology">
        <title>Complete genome sequence of Ralstonia syzygii subsp. indonesiensis strain LLRS-1, isolated from wilted tobacco in China.</title>
        <authorList>
            <person name="Lu C.H."/>
            <person name="Li J.Y."/>
            <person name="Mi M.G."/>
            <person name="Lin Z.L."/>
            <person name="Jiang N."/>
            <person name="Gai X."/>
            <person name="Ma J.H."/>
            <person name="Lei L.P."/>
            <person name="Xia Z.Y."/>
        </authorList>
    </citation>
    <scope>NUCLEOTIDE SEQUENCE [LARGE SCALE GENOMIC DNA]</scope>
    <source>
        <strain evidence="1 2">LLRS-1</strain>
    </source>
</reference>
<accession>A0ABX7ZGX1</accession>
<dbReference type="RefSeq" id="WP_211903835.1">
    <property type="nucleotide sequence ID" value="NZ_CP046729.1"/>
</dbReference>
<evidence type="ECO:0008006" key="3">
    <source>
        <dbReference type="Google" id="ProtNLM"/>
    </source>
</evidence>
<dbReference type="EMBL" id="CP046729">
    <property type="protein sequence ID" value="QUP54601.1"/>
    <property type="molecule type" value="Genomic_DNA"/>
</dbReference>